<keyword evidence="2" id="KW-0472">Membrane</keyword>
<feature type="transmembrane region" description="Helical" evidence="2">
    <location>
        <begin position="307"/>
        <end position="332"/>
    </location>
</feature>
<evidence type="ECO:0000313" key="4">
    <source>
        <dbReference type="WBParaSite" id="ALUE_0001170801-mRNA-1"/>
    </source>
</evidence>
<keyword evidence="1" id="KW-0560">Oxidoreductase</keyword>
<dbReference type="InterPro" id="IPR036291">
    <property type="entry name" value="NAD(P)-bd_dom_sf"/>
</dbReference>
<dbReference type="InterPro" id="IPR020904">
    <property type="entry name" value="Sc_DH/Rdtase_CS"/>
</dbReference>
<dbReference type="PROSITE" id="PS00061">
    <property type="entry name" value="ADH_SHORT"/>
    <property type="match status" value="3"/>
</dbReference>
<evidence type="ECO:0000256" key="2">
    <source>
        <dbReference type="SAM" id="Phobius"/>
    </source>
</evidence>
<keyword evidence="2" id="KW-0812">Transmembrane</keyword>
<dbReference type="GO" id="GO:0008202">
    <property type="term" value="P:steroid metabolic process"/>
    <property type="evidence" value="ECO:0007669"/>
    <property type="project" value="TreeGrafter"/>
</dbReference>
<dbReference type="AlphaFoldDB" id="A0A9J2PQC7"/>
<dbReference type="Proteomes" id="UP000036681">
    <property type="component" value="Unplaced"/>
</dbReference>
<accession>A0A9J2PQC7</accession>
<organism evidence="3 4">
    <name type="scientific">Ascaris lumbricoides</name>
    <name type="common">Giant roundworm</name>
    <dbReference type="NCBI Taxonomy" id="6252"/>
    <lineage>
        <taxon>Eukaryota</taxon>
        <taxon>Metazoa</taxon>
        <taxon>Ecdysozoa</taxon>
        <taxon>Nematoda</taxon>
        <taxon>Chromadorea</taxon>
        <taxon>Rhabditida</taxon>
        <taxon>Spirurina</taxon>
        <taxon>Ascaridomorpha</taxon>
        <taxon>Ascaridoidea</taxon>
        <taxon>Ascarididae</taxon>
        <taxon>Ascaris</taxon>
    </lineage>
</organism>
<reference evidence="4" key="1">
    <citation type="submission" date="2023-03" db="UniProtKB">
        <authorList>
            <consortium name="WormBaseParasite"/>
        </authorList>
    </citation>
    <scope>IDENTIFICATION</scope>
</reference>
<dbReference type="SUPFAM" id="SSF51735">
    <property type="entry name" value="NAD(P)-binding Rossmann-fold domains"/>
    <property type="match status" value="3"/>
</dbReference>
<dbReference type="InterPro" id="IPR002347">
    <property type="entry name" value="SDR_fam"/>
</dbReference>
<keyword evidence="3" id="KW-1185">Reference proteome</keyword>
<dbReference type="GO" id="GO:0016491">
    <property type="term" value="F:oxidoreductase activity"/>
    <property type="evidence" value="ECO:0007669"/>
    <property type="project" value="UniProtKB-KW"/>
</dbReference>
<feature type="transmembrane region" description="Helical" evidence="2">
    <location>
        <begin position="664"/>
        <end position="697"/>
    </location>
</feature>
<dbReference type="PANTHER" id="PTHR43313:SF34">
    <property type="entry name" value="RETINOL DEHYDROGENASE 7"/>
    <property type="match status" value="1"/>
</dbReference>
<name>A0A9J2PQC7_ASCLU</name>
<evidence type="ECO:0000313" key="3">
    <source>
        <dbReference type="Proteomes" id="UP000036681"/>
    </source>
</evidence>
<dbReference type="PRINTS" id="PR00081">
    <property type="entry name" value="GDHRDH"/>
</dbReference>
<sequence>MVCCFFAFVVVFLLLPLYYALRYLWELLPVGNLRKKAVFITGCDSGFGRMLAIKCAENGMHVFAGCLTEQANFVHYVMHILLKGAKSIEADATSLEGTVITVMIDVTKDDSVKKAADFVKKRLNPGISLWAVVNNAGIFATYGPDDWCSIEDYKLALDVNTLGIIRVSQAFKALLKQSKGRIISVTSVAGRVSLPCAGPYSVGKFASEAYMDCIRFELKPFGVTCCILEPGIFKTGLIDRDAMKRRIDGVWSKLTEEQREDYGVAFKDSFNSLMQLILSGEHFQDMRTIFIRLIREEVNVGETLESFLQLTMVCCFFAFVVVFLLLPLYYALRYLWELLPVGNLRKKAVFITGCDSGFGRTLAIKCAENGMHVFAGCLTEQGAKSIEADGRSMKGIVRGVMIDVTKDDSVKKAVDFVKKRLEPGISLWAVVNNAGIFATYGPDDWCSIEDYKLALDINTFGIIRVSQAFKALLKQSKGRIISVTSVAGRVSLPYTGPYSVGKFASEAYMDCIRYELKPFGVTCCILEPGVFKTTLVNRDAMKKRINGAWNKLTEEQREDYGVAFKDSFAAHWSDLFNDLSSEHVEYVVDSYYHAITARFPRYRYRCGWDALLFFIPITYFPTEIVDLAMKFLFDPKMKPLYGQRRLSSHILKLRTLRSSSQRTLLICGLCWGTFSFEMSCCLLTIALVVSSTLAYYVLRYLWELLTVDNLTKKAVFITGCDSGFGRMIAMKCAQNGMPTFAGCLTEKGAKSVESEASTLKEGSSLRAVMIDLTNDDSVKAAAEFVKKQMKAGVKLWAVVNNAGVFTTYGPDDWCTIDDYRFSFEVNTLGHIRVSQAFKSLLKQSKGRILTVTSVAGRVSLPYAGPYSTAKFATEAYMDCIRQELKPFGVTCCILEPGVFKTTLIDRVEMKQRIERVWEKLTDEQRQDYGEDFKNFFAVYWSETFNKLGSAQTKYVIDNYYHAITARYPRYRYRCGWDALLLFIPISYLPTAAVDFSLKLLLGPNMKPAAIAHSKHK</sequence>
<proteinExistence type="predicted"/>
<dbReference type="Gene3D" id="3.40.50.720">
    <property type="entry name" value="NAD(P)-binding Rossmann-like Domain"/>
    <property type="match status" value="3"/>
</dbReference>
<dbReference type="Pfam" id="PF00106">
    <property type="entry name" value="adh_short"/>
    <property type="match status" value="3"/>
</dbReference>
<dbReference type="PANTHER" id="PTHR43313">
    <property type="entry name" value="SHORT-CHAIN DEHYDROGENASE/REDUCTASE FAMILY 9C"/>
    <property type="match status" value="1"/>
</dbReference>
<protein>
    <submittedName>
        <fullName evidence="4">Uncharacterized protein</fullName>
    </submittedName>
</protein>
<keyword evidence="2" id="KW-1133">Transmembrane helix</keyword>
<evidence type="ECO:0000256" key="1">
    <source>
        <dbReference type="ARBA" id="ARBA00023002"/>
    </source>
</evidence>
<dbReference type="WBParaSite" id="ALUE_0001170801-mRNA-1">
    <property type="protein sequence ID" value="ALUE_0001170801-mRNA-1"/>
    <property type="gene ID" value="ALUE_0001170801"/>
</dbReference>